<dbReference type="InterPro" id="IPR008207">
    <property type="entry name" value="Sig_transdc_His_kin_Hpt_dom"/>
</dbReference>
<feature type="domain" description="HPt" evidence="3">
    <location>
        <begin position="19"/>
        <end position="123"/>
    </location>
</feature>
<gene>
    <name evidence="4" type="ORF">XM53_18475</name>
</gene>
<accession>A0A0T5NPP6</accession>
<evidence type="ECO:0000259" key="3">
    <source>
        <dbReference type="PROSITE" id="PS50894"/>
    </source>
</evidence>
<reference evidence="4 5" key="1">
    <citation type="submission" date="2015-04" db="EMBL/GenBank/DDBJ databases">
        <title>The draft genome sequence of Roseovarius sp.R12b.</title>
        <authorList>
            <person name="Li G."/>
            <person name="Lai Q."/>
            <person name="Shao Z."/>
            <person name="Yan P."/>
        </authorList>
    </citation>
    <scope>NUCLEOTIDE SEQUENCE [LARGE SCALE GENOMIC DNA]</scope>
    <source>
        <strain evidence="4 5">R12B</strain>
    </source>
</reference>
<dbReference type="Gene3D" id="1.20.120.160">
    <property type="entry name" value="HPT domain"/>
    <property type="match status" value="1"/>
</dbReference>
<dbReference type="SUPFAM" id="SSF47226">
    <property type="entry name" value="Histidine-containing phosphotransfer domain, HPT domain"/>
    <property type="match status" value="1"/>
</dbReference>
<dbReference type="RefSeq" id="WP_057796032.1">
    <property type="nucleotide sequence ID" value="NZ_LAXJ01000025.1"/>
</dbReference>
<dbReference type="GO" id="GO:0004672">
    <property type="term" value="F:protein kinase activity"/>
    <property type="evidence" value="ECO:0007669"/>
    <property type="project" value="UniProtKB-ARBA"/>
</dbReference>
<evidence type="ECO:0000256" key="2">
    <source>
        <dbReference type="PROSITE-ProRule" id="PRU00110"/>
    </source>
</evidence>
<dbReference type="Proteomes" id="UP000051295">
    <property type="component" value="Unassembled WGS sequence"/>
</dbReference>
<protein>
    <recommendedName>
        <fullName evidence="3">HPt domain-containing protein</fullName>
    </recommendedName>
</protein>
<dbReference type="EMBL" id="LAXJ01000025">
    <property type="protein sequence ID" value="KRS10919.1"/>
    <property type="molecule type" value="Genomic_DNA"/>
</dbReference>
<comment type="caution">
    <text evidence="4">The sequence shown here is derived from an EMBL/GenBank/DDBJ whole genome shotgun (WGS) entry which is preliminary data.</text>
</comment>
<feature type="modified residue" description="Phosphohistidine" evidence="2">
    <location>
        <position position="64"/>
    </location>
</feature>
<dbReference type="GO" id="GO:0000160">
    <property type="term" value="P:phosphorelay signal transduction system"/>
    <property type="evidence" value="ECO:0007669"/>
    <property type="project" value="UniProtKB-KW"/>
</dbReference>
<dbReference type="Pfam" id="PF01627">
    <property type="entry name" value="Hpt"/>
    <property type="match status" value="1"/>
</dbReference>
<evidence type="ECO:0000313" key="4">
    <source>
        <dbReference type="EMBL" id="KRS10919.1"/>
    </source>
</evidence>
<keyword evidence="5" id="KW-1185">Reference proteome</keyword>
<dbReference type="PATRIC" id="fig|1641875.4.peg.2224"/>
<dbReference type="InterPro" id="IPR036641">
    <property type="entry name" value="HPT_dom_sf"/>
</dbReference>
<name>A0A0T5NPP6_9RHOB</name>
<keyword evidence="2" id="KW-0597">Phosphoprotein</keyword>
<evidence type="ECO:0000313" key="5">
    <source>
        <dbReference type="Proteomes" id="UP000051295"/>
    </source>
</evidence>
<sequence length="123" mass="13204">MTAPARPARPDAAAARSSIADALAGMRRDFCAGLDARICRIETARLALGSDTEAALESLQFEAHRICGVAGSLGLDDVSVEARALEDDVMQIERKPLSTEAQAALNARVERFLDLLEDHLTEI</sequence>
<evidence type="ECO:0000256" key="1">
    <source>
        <dbReference type="ARBA" id="ARBA00023012"/>
    </source>
</evidence>
<dbReference type="PROSITE" id="PS50894">
    <property type="entry name" value="HPT"/>
    <property type="match status" value="1"/>
</dbReference>
<keyword evidence="1" id="KW-0902">Two-component regulatory system</keyword>
<dbReference type="AlphaFoldDB" id="A0A0T5NPP6"/>
<organism evidence="4 5">
    <name type="scientific">Roseovarius atlanticus</name>
    <dbReference type="NCBI Taxonomy" id="1641875"/>
    <lineage>
        <taxon>Bacteria</taxon>
        <taxon>Pseudomonadati</taxon>
        <taxon>Pseudomonadota</taxon>
        <taxon>Alphaproteobacteria</taxon>
        <taxon>Rhodobacterales</taxon>
        <taxon>Roseobacteraceae</taxon>
        <taxon>Roseovarius</taxon>
    </lineage>
</organism>
<proteinExistence type="predicted"/>
<dbReference type="OrthoDB" id="7889027at2"/>